<sequence length="204" mass="23399">MLHPMLQLGSLAEDLRQGCSWLARERLAPCKRMKEDARPYDGAQAWRRLRLEQQMLYDVCNAHHVVYQERILLVVMNTLITPTIYLANSILEIVRGDVSSTTLAAAFIGLHYFAYFGAFSFIGQRFFFESARSKEILHGFLVQADPRQIEENNEVSKFITQIERQTKYRVWGLFQIDTNFTLGVLLAATTHVALLCQVGASFYT</sequence>
<dbReference type="GO" id="GO:0005886">
    <property type="term" value="C:plasma membrane"/>
    <property type="evidence" value="ECO:0007669"/>
    <property type="project" value="UniProtKB-SubCell"/>
</dbReference>
<dbReference type="GeneID" id="113212222"/>
<evidence type="ECO:0000256" key="4">
    <source>
        <dbReference type="ARBA" id="ARBA00022989"/>
    </source>
</evidence>
<evidence type="ECO:0000256" key="6">
    <source>
        <dbReference type="SAM" id="Phobius"/>
    </source>
</evidence>
<protein>
    <submittedName>
        <fullName evidence="8">Uncharacterized protein LOC113212222 isoform X2</fullName>
    </submittedName>
</protein>
<evidence type="ECO:0000256" key="1">
    <source>
        <dbReference type="ARBA" id="ARBA00004651"/>
    </source>
</evidence>
<dbReference type="AlphaFoldDB" id="A0A9C6U3V8"/>
<reference evidence="8" key="1">
    <citation type="submission" date="2025-08" db="UniProtKB">
        <authorList>
            <consortium name="RefSeq"/>
        </authorList>
    </citation>
    <scope>IDENTIFICATION</scope>
    <source>
        <tissue evidence="8">Whole organism</tissue>
    </source>
</reference>
<feature type="transmembrane region" description="Helical" evidence="6">
    <location>
        <begin position="71"/>
        <end position="91"/>
    </location>
</feature>
<evidence type="ECO:0000313" key="8">
    <source>
        <dbReference type="RefSeq" id="XP_052124716.1"/>
    </source>
</evidence>
<dbReference type="InterPro" id="IPR013604">
    <property type="entry name" value="7TM_chemorcpt"/>
</dbReference>
<keyword evidence="7" id="KW-1185">Reference proteome</keyword>
<dbReference type="GO" id="GO:0050909">
    <property type="term" value="P:sensory perception of taste"/>
    <property type="evidence" value="ECO:0007669"/>
    <property type="project" value="InterPro"/>
</dbReference>
<evidence type="ECO:0000313" key="7">
    <source>
        <dbReference type="Proteomes" id="UP000504606"/>
    </source>
</evidence>
<feature type="transmembrane region" description="Helical" evidence="6">
    <location>
        <begin position="103"/>
        <end position="122"/>
    </location>
</feature>
<evidence type="ECO:0000256" key="5">
    <source>
        <dbReference type="ARBA" id="ARBA00023136"/>
    </source>
</evidence>
<keyword evidence="2" id="KW-1003">Cell membrane</keyword>
<keyword evidence="4 6" id="KW-1133">Transmembrane helix</keyword>
<accession>A0A9C6U3V8</accession>
<evidence type="ECO:0000256" key="3">
    <source>
        <dbReference type="ARBA" id="ARBA00022692"/>
    </source>
</evidence>
<organism evidence="7 8">
    <name type="scientific">Frankliniella occidentalis</name>
    <name type="common">Western flower thrips</name>
    <name type="synonym">Euthrips occidentalis</name>
    <dbReference type="NCBI Taxonomy" id="133901"/>
    <lineage>
        <taxon>Eukaryota</taxon>
        <taxon>Metazoa</taxon>
        <taxon>Ecdysozoa</taxon>
        <taxon>Arthropoda</taxon>
        <taxon>Hexapoda</taxon>
        <taxon>Insecta</taxon>
        <taxon>Pterygota</taxon>
        <taxon>Neoptera</taxon>
        <taxon>Paraneoptera</taxon>
        <taxon>Thysanoptera</taxon>
        <taxon>Terebrantia</taxon>
        <taxon>Thripoidea</taxon>
        <taxon>Thripidae</taxon>
        <taxon>Frankliniella</taxon>
    </lineage>
</organism>
<keyword evidence="3 6" id="KW-0812">Transmembrane</keyword>
<gene>
    <name evidence="8" type="primary">LOC113212222</name>
</gene>
<dbReference type="Pfam" id="PF08395">
    <property type="entry name" value="7tm_7"/>
    <property type="match status" value="1"/>
</dbReference>
<dbReference type="RefSeq" id="XP_052124716.1">
    <property type="nucleotide sequence ID" value="XM_052268756.1"/>
</dbReference>
<comment type="subcellular location">
    <subcellularLocation>
        <location evidence="1">Cell membrane</location>
        <topology evidence="1">Multi-pass membrane protein</topology>
    </subcellularLocation>
</comment>
<proteinExistence type="predicted"/>
<name>A0A9C6U3V8_FRAOC</name>
<evidence type="ECO:0000256" key="2">
    <source>
        <dbReference type="ARBA" id="ARBA00022475"/>
    </source>
</evidence>
<dbReference type="Proteomes" id="UP000504606">
    <property type="component" value="Unplaced"/>
</dbReference>
<keyword evidence="5 6" id="KW-0472">Membrane</keyword>